<protein>
    <submittedName>
        <fullName evidence="10">Putative glucose transporter rco-3</fullName>
    </submittedName>
</protein>
<dbReference type="GO" id="GO:0005351">
    <property type="term" value="F:carbohydrate:proton symporter activity"/>
    <property type="evidence" value="ECO:0007669"/>
    <property type="project" value="TreeGrafter"/>
</dbReference>
<keyword evidence="4 8" id="KW-0812">Transmembrane</keyword>
<dbReference type="Proteomes" id="UP000094526">
    <property type="component" value="Unassembled WGS sequence"/>
</dbReference>
<evidence type="ECO:0000256" key="4">
    <source>
        <dbReference type="ARBA" id="ARBA00022692"/>
    </source>
</evidence>
<dbReference type="PANTHER" id="PTHR48022:SF6">
    <property type="entry name" value="MSTA PROTEIN-RELATED"/>
    <property type="match status" value="1"/>
</dbReference>
<dbReference type="OrthoDB" id="6612291at2759"/>
<organism evidence="10 11">
    <name type="scientific">Cladophialophora carrionii</name>
    <dbReference type="NCBI Taxonomy" id="86049"/>
    <lineage>
        <taxon>Eukaryota</taxon>
        <taxon>Fungi</taxon>
        <taxon>Dikarya</taxon>
        <taxon>Ascomycota</taxon>
        <taxon>Pezizomycotina</taxon>
        <taxon>Eurotiomycetes</taxon>
        <taxon>Chaetothyriomycetidae</taxon>
        <taxon>Chaetothyriales</taxon>
        <taxon>Herpotrichiellaceae</taxon>
        <taxon>Cladophialophora</taxon>
    </lineage>
</organism>
<dbReference type="InterPro" id="IPR020846">
    <property type="entry name" value="MFS_dom"/>
</dbReference>
<feature type="transmembrane region" description="Helical" evidence="8">
    <location>
        <begin position="328"/>
        <end position="347"/>
    </location>
</feature>
<comment type="subcellular location">
    <subcellularLocation>
        <location evidence="1">Membrane</location>
        <topology evidence="1">Multi-pass membrane protein</topology>
    </subcellularLocation>
</comment>
<feature type="transmembrane region" description="Helical" evidence="8">
    <location>
        <begin position="162"/>
        <end position="184"/>
    </location>
</feature>
<keyword evidence="3 7" id="KW-0813">Transport</keyword>
<dbReference type="Pfam" id="PF00083">
    <property type="entry name" value="Sugar_tr"/>
    <property type="match status" value="1"/>
</dbReference>
<dbReference type="NCBIfam" id="TIGR00879">
    <property type="entry name" value="SP"/>
    <property type="match status" value="1"/>
</dbReference>
<dbReference type="InterPro" id="IPR003663">
    <property type="entry name" value="Sugar/inositol_transpt"/>
</dbReference>
<dbReference type="PROSITE" id="PS50850">
    <property type="entry name" value="MFS"/>
    <property type="match status" value="1"/>
</dbReference>
<evidence type="ECO:0000256" key="2">
    <source>
        <dbReference type="ARBA" id="ARBA00010992"/>
    </source>
</evidence>
<proteinExistence type="inferred from homology"/>
<dbReference type="AlphaFoldDB" id="A0A1C1D0K7"/>
<feature type="transmembrane region" description="Helical" evidence="8">
    <location>
        <begin position="403"/>
        <end position="427"/>
    </location>
</feature>
<dbReference type="EMBL" id="LGRB01000005">
    <property type="protein sequence ID" value="OCT54292.1"/>
    <property type="molecule type" value="Genomic_DNA"/>
</dbReference>
<dbReference type="PROSITE" id="PS00217">
    <property type="entry name" value="SUGAR_TRANSPORT_2"/>
    <property type="match status" value="1"/>
</dbReference>
<keyword evidence="5 8" id="KW-1133">Transmembrane helix</keyword>
<dbReference type="GO" id="GO:0016020">
    <property type="term" value="C:membrane"/>
    <property type="evidence" value="ECO:0007669"/>
    <property type="project" value="UniProtKB-SubCell"/>
</dbReference>
<dbReference type="InterPro" id="IPR036259">
    <property type="entry name" value="MFS_trans_sf"/>
</dbReference>
<evidence type="ECO:0000313" key="10">
    <source>
        <dbReference type="EMBL" id="OCT54292.1"/>
    </source>
</evidence>
<reference evidence="11" key="1">
    <citation type="submission" date="2015-07" db="EMBL/GenBank/DDBJ databases">
        <authorList>
            <person name="Teixeira M.M."/>
            <person name="Souza R.C."/>
            <person name="Almeida L.G."/>
            <person name="Vicente V.A."/>
            <person name="de Hoog S."/>
            <person name="Bocca A.L."/>
            <person name="de Almeida S.R."/>
            <person name="Vasconcelos A.T."/>
            <person name="Felipe M.S."/>
        </authorList>
    </citation>
    <scope>NUCLEOTIDE SEQUENCE [LARGE SCALE GENOMIC DNA]</scope>
    <source>
        <strain evidence="11">KSF</strain>
    </source>
</reference>
<feature type="transmembrane region" description="Helical" evidence="8">
    <location>
        <begin position="101"/>
        <end position="120"/>
    </location>
</feature>
<dbReference type="PANTHER" id="PTHR48022">
    <property type="entry name" value="PLASTIDIC GLUCOSE TRANSPORTER 4"/>
    <property type="match status" value="1"/>
</dbReference>
<dbReference type="FunFam" id="1.20.1250.20:FF:000180">
    <property type="entry name" value="MFS monosaccharide transporter"/>
    <property type="match status" value="1"/>
</dbReference>
<dbReference type="eggNOG" id="KOG0254">
    <property type="taxonomic scope" value="Eukaryota"/>
</dbReference>
<dbReference type="CDD" id="cd17356">
    <property type="entry name" value="MFS_HXT"/>
    <property type="match status" value="1"/>
</dbReference>
<feature type="transmembrane region" description="Helical" evidence="8">
    <location>
        <begin position="474"/>
        <end position="492"/>
    </location>
</feature>
<name>A0A1C1D0K7_9EURO</name>
<comment type="similarity">
    <text evidence="2 7">Belongs to the major facilitator superfamily. Sugar transporter (TC 2.A.1.1) family.</text>
</comment>
<dbReference type="SUPFAM" id="SSF103473">
    <property type="entry name" value="MFS general substrate transporter"/>
    <property type="match status" value="1"/>
</dbReference>
<dbReference type="Gene3D" id="1.20.1250.20">
    <property type="entry name" value="MFS general substrate transporter like domains"/>
    <property type="match status" value="1"/>
</dbReference>
<keyword evidence="10" id="KW-0762">Sugar transport</keyword>
<evidence type="ECO:0000256" key="3">
    <source>
        <dbReference type="ARBA" id="ARBA00022448"/>
    </source>
</evidence>
<evidence type="ECO:0000256" key="8">
    <source>
        <dbReference type="SAM" id="Phobius"/>
    </source>
</evidence>
<evidence type="ECO:0000256" key="1">
    <source>
        <dbReference type="ARBA" id="ARBA00004141"/>
    </source>
</evidence>
<dbReference type="InterPro" id="IPR005828">
    <property type="entry name" value="MFS_sugar_transport-like"/>
</dbReference>
<feature type="transmembrane region" description="Helical" evidence="8">
    <location>
        <begin position="21"/>
        <end position="41"/>
    </location>
</feature>
<sequence length="550" mass="59997">MPGEVRALSTTTDVNRIEAPVTWKAYLICAFASFGGIFFGYDSGYINGVNGSKEFIRIIEGPDADALSSPHQSLIVSILSCGTFFGALIAGDVADIIGRKWTVIAGCVIYMLGVVIQMITGPGHGLGVIVAGRLIAGLGVGFESAVVILYMSEICPRKVRGALVAGYQFCITIGILLASCVDYATQDRPDTGSYRIPIAIQFAWGLILGGGLLFLPDSPRYFVKRGRVEKAMQALSRLRGQPQESEYIQVEIAEIIANDEYEREMIPSSGWFSSWANCFKGGLGHQKSNLRRTILGTSLQMMQQWTGVNFIFYYSTPFLQSTGAISNTFLISLIFTLVNVCSTPISFYTVEKFGRRPLLIYGALGMLICQFLVAIIGVTVGFNHTHLDAAGDSIANNISAVNAQIAFIAIFIFFFASTWGPGAWILIGEIFPLPIRSRGVGLSTASNWLWNTIIAVITPYMVNEDRGNLKSSVFFIWGGLCTCAFVYSVLLVPETKGLTLEQIDKMMEESSPRTSARWRPTKTFAEQMGSEGGVLNKEIVADVERKGSVF</sequence>
<dbReference type="InterPro" id="IPR050360">
    <property type="entry name" value="MFS_Sugar_Transporters"/>
</dbReference>
<feature type="transmembrane region" description="Helical" evidence="8">
    <location>
        <begin position="74"/>
        <end position="94"/>
    </location>
</feature>
<evidence type="ECO:0000313" key="11">
    <source>
        <dbReference type="Proteomes" id="UP000094526"/>
    </source>
</evidence>
<keyword evidence="6 8" id="KW-0472">Membrane</keyword>
<keyword evidence="11" id="KW-1185">Reference proteome</keyword>
<dbReference type="VEuPathDB" id="FungiDB:G647_10221"/>
<dbReference type="PROSITE" id="PS00216">
    <property type="entry name" value="SUGAR_TRANSPORT_1"/>
    <property type="match status" value="2"/>
</dbReference>
<dbReference type="InterPro" id="IPR005829">
    <property type="entry name" value="Sugar_transporter_CS"/>
</dbReference>
<feature type="transmembrane region" description="Helical" evidence="8">
    <location>
        <begin position="359"/>
        <end position="383"/>
    </location>
</feature>
<feature type="transmembrane region" description="Helical" evidence="8">
    <location>
        <begin position="196"/>
        <end position="215"/>
    </location>
</feature>
<evidence type="ECO:0000256" key="7">
    <source>
        <dbReference type="RuleBase" id="RU003346"/>
    </source>
</evidence>
<comment type="caution">
    <text evidence="10">The sequence shown here is derived from an EMBL/GenBank/DDBJ whole genome shotgun (WGS) entry which is preliminary data.</text>
</comment>
<evidence type="ECO:0000256" key="6">
    <source>
        <dbReference type="ARBA" id="ARBA00023136"/>
    </source>
</evidence>
<evidence type="ECO:0000259" key="9">
    <source>
        <dbReference type="PROSITE" id="PS50850"/>
    </source>
</evidence>
<accession>A0A1C1D0K7</accession>
<feature type="domain" description="Major facilitator superfamily (MFS) profile" evidence="9">
    <location>
        <begin position="28"/>
        <end position="496"/>
    </location>
</feature>
<gene>
    <name evidence="10" type="ORF">CLCR_00252</name>
</gene>
<dbReference type="PRINTS" id="PR00171">
    <property type="entry name" value="SUGRTRNSPORT"/>
</dbReference>
<dbReference type="VEuPathDB" id="FungiDB:CLCR_00252"/>
<feature type="transmembrane region" description="Helical" evidence="8">
    <location>
        <begin position="439"/>
        <end position="462"/>
    </location>
</feature>
<feature type="transmembrane region" description="Helical" evidence="8">
    <location>
        <begin position="294"/>
        <end position="316"/>
    </location>
</feature>
<dbReference type="STRING" id="86049.A0A1C1D0K7"/>
<evidence type="ECO:0000256" key="5">
    <source>
        <dbReference type="ARBA" id="ARBA00022989"/>
    </source>
</evidence>
<feature type="transmembrane region" description="Helical" evidence="8">
    <location>
        <begin position="126"/>
        <end position="150"/>
    </location>
</feature>